<proteinExistence type="predicted"/>
<dbReference type="AlphaFoldDB" id="A0A645FS75"/>
<comment type="caution">
    <text evidence="1">The sequence shown here is derived from an EMBL/GenBank/DDBJ whole genome shotgun (WGS) entry which is preliminary data.</text>
</comment>
<reference evidence="1" key="1">
    <citation type="submission" date="2019-08" db="EMBL/GenBank/DDBJ databases">
        <authorList>
            <person name="Kucharzyk K."/>
            <person name="Murdoch R.W."/>
            <person name="Higgins S."/>
            <person name="Loffler F."/>
        </authorList>
    </citation>
    <scope>NUCLEOTIDE SEQUENCE</scope>
</reference>
<accession>A0A645FS75</accession>
<sequence>MFEEYGDPSSKKAPAAKLQIFLSEEGNSLEFEHNGGDQLFFDSSSLSIIMNINDVSYPLNGSSLGILEAGEKKVLALNASELPAMELIPEDRMSVKVVDYESGCLIAESELRIKAKTTVVPE</sequence>
<evidence type="ECO:0000313" key="1">
    <source>
        <dbReference type="EMBL" id="MPN17305.1"/>
    </source>
</evidence>
<protein>
    <submittedName>
        <fullName evidence="1">Uncharacterized protein</fullName>
    </submittedName>
</protein>
<organism evidence="1">
    <name type="scientific">bioreactor metagenome</name>
    <dbReference type="NCBI Taxonomy" id="1076179"/>
    <lineage>
        <taxon>unclassified sequences</taxon>
        <taxon>metagenomes</taxon>
        <taxon>ecological metagenomes</taxon>
    </lineage>
</organism>
<name>A0A645FS75_9ZZZZ</name>
<dbReference type="EMBL" id="VSSQ01064402">
    <property type="protein sequence ID" value="MPN17305.1"/>
    <property type="molecule type" value="Genomic_DNA"/>
</dbReference>
<gene>
    <name evidence="1" type="ORF">SDC9_164658</name>
</gene>